<proteinExistence type="predicted"/>
<accession>A0AAV2VPZ0</accession>
<reference evidence="1 2" key="1">
    <citation type="journal article" date="2013" name="ISME J.">
        <title>Comparative genomics of pathogenic lineages of Vibrio nigripulchritudo identifies virulence-associated traits.</title>
        <authorList>
            <person name="Goudenege D."/>
            <person name="Labreuche Y."/>
            <person name="Krin E."/>
            <person name="Ansquer D."/>
            <person name="Mangenot S."/>
            <person name="Calteau A."/>
            <person name="Medigue C."/>
            <person name="Mazel D."/>
            <person name="Polz M.F."/>
            <person name="Le Roux F."/>
        </authorList>
    </citation>
    <scope>NUCLEOTIDE SEQUENCE [LARGE SCALE GENOMIC DNA]</scope>
    <source>
        <strain evidence="1 2">SOn1</strain>
    </source>
</reference>
<dbReference type="AlphaFoldDB" id="A0AAV2VPZ0"/>
<protein>
    <submittedName>
        <fullName evidence="1">Uncharacterized protein</fullName>
    </submittedName>
</protein>
<comment type="caution">
    <text evidence="1">The sequence shown here is derived from an EMBL/GenBank/DDBJ whole genome shotgun (WGS) entry which is preliminary data.</text>
</comment>
<dbReference type="Proteomes" id="UP000018211">
    <property type="component" value="Unassembled WGS sequence"/>
</dbReference>
<gene>
    <name evidence="1" type="ORF">VIBNISOn1_1840097</name>
</gene>
<sequence length="128" mass="14905">MGWTKCSVRILKSTEHLYDGGVMSITIFGTVLVPKSMSEDEAQALQREISERDEFKVIRVQRDVTRKAHFLFEGERTIESKGIEHPDVMFSVWCETGGEPFFYEPAYKPIAYFLKDRGYNVLSYPRER</sequence>
<evidence type="ECO:0000313" key="2">
    <source>
        <dbReference type="Proteomes" id="UP000018211"/>
    </source>
</evidence>
<organism evidence="1 2">
    <name type="scientific">Vibrio nigripulchritudo SOn1</name>
    <dbReference type="NCBI Taxonomy" id="1238450"/>
    <lineage>
        <taxon>Bacteria</taxon>
        <taxon>Pseudomonadati</taxon>
        <taxon>Pseudomonadota</taxon>
        <taxon>Gammaproteobacteria</taxon>
        <taxon>Vibrionales</taxon>
        <taxon>Vibrionaceae</taxon>
        <taxon>Vibrio</taxon>
    </lineage>
</organism>
<name>A0AAV2VPZ0_9VIBR</name>
<dbReference type="EMBL" id="CAOF01000095">
    <property type="protein sequence ID" value="CCO46714.1"/>
    <property type="molecule type" value="Genomic_DNA"/>
</dbReference>
<evidence type="ECO:0000313" key="1">
    <source>
        <dbReference type="EMBL" id="CCO46714.1"/>
    </source>
</evidence>